<evidence type="ECO:0000256" key="3">
    <source>
        <dbReference type="ARBA" id="ARBA00022898"/>
    </source>
</evidence>
<reference evidence="8" key="1">
    <citation type="submission" date="2016-10" db="EMBL/GenBank/DDBJ databases">
        <authorList>
            <person name="Varghese N."/>
            <person name="Submissions S."/>
        </authorList>
    </citation>
    <scope>NUCLEOTIDE SEQUENCE [LARGE SCALE GENOMIC DNA]</scope>
    <source>
        <strain evidence="8">DSM 11005</strain>
    </source>
</reference>
<evidence type="ECO:0000256" key="1">
    <source>
        <dbReference type="ARBA" id="ARBA00001933"/>
    </source>
</evidence>
<keyword evidence="8" id="KW-1185">Reference proteome</keyword>
<dbReference type="InterPro" id="IPR004839">
    <property type="entry name" value="Aminotransferase_I/II_large"/>
</dbReference>
<protein>
    <recommendedName>
        <fullName evidence="2">cysteine-S-conjugate beta-lyase</fullName>
        <ecNumber evidence="2">4.4.1.13</ecNumber>
    </recommendedName>
</protein>
<dbReference type="OrthoDB" id="9802872at2"/>
<dbReference type="InterPro" id="IPR015421">
    <property type="entry name" value="PyrdxlP-dep_Trfase_major"/>
</dbReference>
<dbReference type="SUPFAM" id="SSF53383">
    <property type="entry name" value="PLP-dependent transferases"/>
    <property type="match status" value="1"/>
</dbReference>
<dbReference type="PANTHER" id="PTHR43525:SF1">
    <property type="entry name" value="PROTEIN MALY"/>
    <property type="match status" value="1"/>
</dbReference>
<dbReference type="CDD" id="cd00609">
    <property type="entry name" value="AAT_like"/>
    <property type="match status" value="1"/>
</dbReference>
<dbReference type="InterPro" id="IPR027619">
    <property type="entry name" value="C-S_lyase_PatB-like"/>
</dbReference>
<dbReference type="InterPro" id="IPR015424">
    <property type="entry name" value="PyrdxlP-dep_Trfase"/>
</dbReference>
<gene>
    <name evidence="7" type="ORF">SAMN04487864_105128</name>
</gene>
<evidence type="ECO:0000259" key="6">
    <source>
        <dbReference type="Pfam" id="PF00155"/>
    </source>
</evidence>
<evidence type="ECO:0000256" key="2">
    <source>
        <dbReference type="ARBA" id="ARBA00012224"/>
    </source>
</evidence>
<dbReference type="AlphaFoldDB" id="A0A1G6KVA6"/>
<dbReference type="EMBL" id="FMYW01000005">
    <property type="protein sequence ID" value="SDC35029.1"/>
    <property type="molecule type" value="Genomic_DNA"/>
</dbReference>
<accession>A0A1G6KVA6</accession>
<dbReference type="NCBIfam" id="TIGR04350">
    <property type="entry name" value="C_S_lyase_PatB"/>
    <property type="match status" value="1"/>
</dbReference>
<feature type="domain" description="Aminotransferase class I/classII large" evidence="6">
    <location>
        <begin position="28"/>
        <end position="383"/>
    </location>
</feature>
<dbReference type="GO" id="GO:0030170">
    <property type="term" value="F:pyridoxal phosphate binding"/>
    <property type="evidence" value="ECO:0007669"/>
    <property type="project" value="InterPro"/>
</dbReference>
<dbReference type="Gene3D" id="3.40.640.10">
    <property type="entry name" value="Type I PLP-dependent aspartate aminotransferase-like (Major domain)"/>
    <property type="match status" value="1"/>
</dbReference>
<comment type="cofactor">
    <cofactor evidence="1">
        <name>pyridoxal 5'-phosphate</name>
        <dbReference type="ChEBI" id="CHEBI:597326"/>
    </cofactor>
</comment>
<comment type="similarity">
    <text evidence="5">Belongs to the class-II pyridoxal-phosphate-dependent aminotransferase family. MalY/PatB cystathionine beta-lyase subfamily.</text>
</comment>
<evidence type="ECO:0000256" key="4">
    <source>
        <dbReference type="ARBA" id="ARBA00023239"/>
    </source>
</evidence>
<sequence length="389" mass="44464">MNLDNIIDRRNTDCLKFDAAVRRGYPEDILPLWVADMDFPVAQPVIEAIQKRTAHGIFGYSEPDPKRFYHVLEQWFREQHHWQIQQDWLLQTPGVVFALAMAVKAFTDPGDAVLIQQPVYYPFSEVILDNGRRRVSSDLVLKDGHYEIDFTDFEQKIIENQVKLFLLCSPHNPAGRVWTREELETIAGICQKHNVIVVADEIHEDFVWTERPHIPYATLGETFAQQAVICTAPSKTFNLAGLQVSNIFIPNYELRRKVRHEINAAGYSQLNTLGLVACEAAYQYGLPWLKEVKQYLRENINFTRAFLQQHIPQISLIEPEGTYLLWLDCRGLGLTNTELEELIVNKAGLWLDSGAIFGAAGKGFQRVNAACPRSVLREALERIQKAISC</sequence>
<dbReference type="Gene3D" id="3.90.1150.10">
    <property type="entry name" value="Aspartate Aminotransferase, domain 1"/>
    <property type="match status" value="1"/>
</dbReference>
<evidence type="ECO:0000313" key="7">
    <source>
        <dbReference type="EMBL" id="SDC35029.1"/>
    </source>
</evidence>
<dbReference type="Proteomes" id="UP000198943">
    <property type="component" value="Unassembled WGS sequence"/>
</dbReference>
<dbReference type="PANTHER" id="PTHR43525">
    <property type="entry name" value="PROTEIN MALY"/>
    <property type="match status" value="1"/>
</dbReference>
<name>A0A1G6KVA6_9FIRM</name>
<evidence type="ECO:0000256" key="5">
    <source>
        <dbReference type="ARBA" id="ARBA00037974"/>
    </source>
</evidence>
<dbReference type="Pfam" id="PF00155">
    <property type="entry name" value="Aminotran_1_2"/>
    <property type="match status" value="1"/>
</dbReference>
<organism evidence="7 8">
    <name type="scientific">Succiniclasticum ruminis</name>
    <dbReference type="NCBI Taxonomy" id="40841"/>
    <lineage>
        <taxon>Bacteria</taxon>
        <taxon>Bacillati</taxon>
        <taxon>Bacillota</taxon>
        <taxon>Negativicutes</taxon>
        <taxon>Acidaminococcales</taxon>
        <taxon>Acidaminococcaceae</taxon>
        <taxon>Succiniclasticum</taxon>
    </lineage>
</organism>
<dbReference type="InterPro" id="IPR051798">
    <property type="entry name" value="Class-II_PLP-Dep_Aminotrans"/>
</dbReference>
<dbReference type="GO" id="GO:0047804">
    <property type="term" value="F:cysteine-S-conjugate beta-lyase activity"/>
    <property type="evidence" value="ECO:0007669"/>
    <property type="project" value="UniProtKB-EC"/>
</dbReference>
<dbReference type="InterPro" id="IPR015422">
    <property type="entry name" value="PyrdxlP-dep_Trfase_small"/>
</dbReference>
<keyword evidence="4 7" id="KW-0456">Lyase</keyword>
<keyword evidence="3" id="KW-0663">Pyridoxal phosphate</keyword>
<evidence type="ECO:0000313" key="8">
    <source>
        <dbReference type="Proteomes" id="UP000198943"/>
    </source>
</evidence>
<proteinExistence type="inferred from homology"/>
<dbReference type="RefSeq" id="WP_093730057.1">
    <property type="nucleotide sequence ID" value="NZ_FMYW01000005.1"/>
</dbReference>
<dbReference type="EC" id="4.4.1.13" evidence="2"/>